<evidence type="ECO:0000256" key="4">
    <source>
        <dbReference type="ARBA" id="ARBA00022448"/>
    </source>
</evidence>
<reference evidence="18 19" key="1">
    <citation type="journal article" date="2021" name="Elife">
        <title>Chloroplast acquisition without the gene transfer in kleptoplastic sea slugs, Plakobranchus ocellatus.</title>
        <authorList>
            <person name="Maeda T."/>
            <person name="Takahashi S."/>
            <person name="Yoshida T."/>
            <person name="Shimamura S."/>
            <person name="Takaki Y."/>
            <person name="Nagai Y."/>
            <person name="Toyoda A."/>
            <person name="Suzuki Y."/>
            <person name="Arimoto A."/>
            <person name="Ishii H."/>
            <person name="Satoh N."/>
            <person name="Nishiyama T."/>
            <person name="Hasebe M."/>
            <person name="Maruyama T."/>
            <person name="Minagawa J."/>
            <person name="Obokata J."/>
            <person name="Shigenobu S."/>
        </authorList>
    </citation>
    <scope>NUCLEOTIDE SEQUENCE [LARGE SCALE GENOMIC DNA]</scope>
</reference>
<keyword evidence="4" id="KW-0813">Transport</keyword>
<feature type="coiled-coil region" evidence="15">
    <location>
        <begin position="381"/>
        <end position="507"/>
    </location>
</feature>
<dbReference type="Pfam" id="PF03528">
    <property type="entry name" value="Rabaptin"/>
    <property type="match status" value="1"/>
</dbReference>
<dbReference type="PRINTS" id="PR01432">
    <property type="entry name" value="RABAPTIN"/>
</dbReference>
<evidence type="ECO:0000256" key="5">
    <source>
        <dbReference type="ARBA" id="ARBA00022490"/>
    </source>
</evidence>
<evidence type="ECO:0000256" key="2">
    <source>
        <dbReference type="ARBA" id="ARBA00004496"/>
    </source>
</evidence>
<dbReference type="PANTHER" id="PTHR31179">
    <property type="entry name" value="RAB GTPASE-BINDING EFFECTOR PROTEIN"/>
    <property type="match status" value="1"/>
</dbReference>
<dbReference type="PROSITE" id="PS50178">
    <property type="entry name" value="ZF_FYVE"/>
    <property type="match status" value="1"/>
</dbReference>
<dbReference type="InterPro" id="IPR015390">
    <property type="entry name" value="Rabaptin_Rab5-bd_dom"/>
</dbReference>
<name>A0AAV4FLR9_9GAST</name>
<keyword evidence="6" id="KW-0597">Phosphoprotein</keyword>
<evidence type="ECO:0000256" key="10">
    <source>
        <dbReference type="ARBA" id="ARBA00022771"/>
    </source>
</evidence>
<evidence type="ECO:0000256" key="14">
    <source>
        <dbReference type="PROSITE-ProRule" id="PRU00091"/>
    </source>
</evidence>
<evidence type="ECO:0000256" key="3">
    <source>
        <dbReference type="ARBA" id="ARBA00006603"/>
    </source>
</evidence>
<comment type="caution">
    <text evidence="18">The sequence shown here is derived from an EMBL/GenBank/DDBJ whole genome shotgun (WGS) entry which is preliminary data.</text>
</comment>
<dbReference type="Pfam" id="PF09311">
    <property type="entry name" value="Rab5-bind"/>
    <property type="match status" value="1"/>
</dbReference>
<feature type="coiled-coil region" evidence="15">
    <location>
        <begin position="112"/>
        <end position="142"/>
    </location>
</feature>
<keyword evidence="5" id="KW-0963">Cytoplasm</keyword>
<dbReference type="FunFam" id="1.20.5.730:FF:000005">
    <property type="entry name" value="RABaptiN (Rab effector)"/>
    <property type="match status" value="1"/>
</dbReference>
<organism evidence="18 19">
    <name type="scientific">Elysia marginata</name>
    <dbReference type="NCBI Taxonomy" id="1093978"/>
    <lineage>
        <taxon>Eukaryota</taxon>
        <taxon>Metazoa</taxon>
        <taxon>Spiralia</taxon>
        <taxon>Lophotrochozoa</taxon>
        <taxon>Mollusca</taxon>
        <taxon>Gastropoda</taxon>
        <taxon>Heterobranchia</taxon>
        <taxon>Euthyneura</taxon>
        <taxon>Panpulmonata</taxon>
        <taxon>Sacoglossa</taxon>
        <taxon>Placobranchoidea</taxon>
        <taxon>Plakobranchidae</taxon>
        <taxon>Elysia</taxon>
    </lineage>
</organism>
<dbReference type="InterPro" id="IPR000306">
    <property type="entry name" value="Znf_FYVE"/>
</dbReference>
<keyword evidence="12" id="KW-0653">Protein transport</keyword>
<keyword evidence="13 15" id="KW-0175">Coiled coil</keyword>
<evidence type="ECO:0000259" key="17">
    <source>
        <dbReference type="PROSITE" id="PS50178"/>
    </source>
</evidence>
<dbReference type="Gene3D" id="1.20.5.730">
    <property type="entry name" value="Single helix bin"/>
    <property type="match status" value="1"/>
</dbReference>
<keyword evidence="7" id="KW-0254">Endocytosis</keyword>
<evidence type="ECO:0000256" key="8">
    <source>
        <dbReference type="ARBA" id="ARBA00022723"/>
    </source>
</evidence>
<keyword evidence="19" id="KW-1185">Reference proteome</keyword>
<keyword evidence="8" id="KW-0479">Metal-binding</keyword>
<dbReference type="AlphaFoldDB" id="A0AAV4FLR9"/>
<dbReference type="GO" id="GO:0008083">
    <property type="term" value="F:growth factor activity"/>
    <property type="evidence" value="ECO:0007669"/>
    <property type="project" value="InterPro"/>
</dbReference>
<dbReference type="InterPro" id="IPR011011">
    <property type="entry name" value="Znf_FYVE_PHD"/>
</dbReference>
<evidence type="ECO:0000313" key="18">
    <source>
        <dbReference type="EMBL" id="GFR74029.1"/>
    </source>
</evidence>
<evidence type="ECO:0000256" key="12">
    <source>
        <dbReference type="ARBA" id="ARBA00022927"/>
    </source>
</evidence>
<evidence type="ECO:0000313" key="19">
    <source>
        <dbReference type="Proteomes" id="UP000762676"/>
    </source>
</evidence>
<evidence type="ECO:0000256" key="1">
    <source>
        <dbReference type="ARBA" id="ARBA00004412"/>
    </source>
</evidence>
<evidence type="ECO:0000256" key="16">
    <source>
        <dbReference type="SAM" id="MobiDB-lite"/>
    </source>
</evidence>
<comment type="subcellular location">
    <subcellularLocation>
        <location evidence="2">Cytoplasm</location>
    </subcellularLocation>
    <subcellularLocation>
        <location evidence="1">Early endosome</location>
    </subcellularLocation>
</comment>
<evidence type="ECO:0000256" key="7">
    <source>
        <dbReference type="ARBA" id="ARBA00022583"/>
    </source>
</evidence>
<dbReference type="GO" id="GO:0015031">
    <property type="term" value="P:protein transport"/>
    <property type="evidence" value="ECO:0007669"/>
    <property type="project" value="UniProtKB-KW"/>
</dbReference>
<dbReference type="Gene3D" id="1.10.287.1490">
    <property type="match status" value="1"/>
</dbReference>
<dbReference type="EMBL" id="BMAT01004471">
    <property type="protein sequence ID" value="GFR74029.1"/>
    <property type="molecule type" value="Genomic_DNA"/>
</dbReference>
<comment type="similarity">
    <text evidence="3">Belongs to the rabaptin family.</text>
</comment>
<dbReference type="Pfam" id="PF01363">
    <property type="entry name" value="FYVE"/>
    <property type="match status" value="1"/>
</dbReference>
<evidence type="ECO:0000256" key="6">
    <source>
        <dbReference type="ARBA" id="ARBA00022553"/>
    </source>
</evidence>
<dbReference type="SUPFAM" id="SSF57903">
    <property type="entry name" value="FYVE/PHD zinc finger"/>
    <property type="match status" value="1"/>
</dbReference>
<dbReference type="CDD" id="cd15739">
    <property type="entry name" value="FYVE_RABE_unchar"/>
    <property type="match status" value="1"/>
</dbReference>
<dbReference type="InterPro" id="IPR017455">
    <property type="entry name" value="Znf_FYVE-rel"/>
</dbReference>
<feature type="compositionally biased region" description="Basic and acidic residues" evidence="16">
    <location>
        <begin position="180"/>
        <end position="226"/>
    </location>
</feature>
<dbReference type="InterPro" id="IPR018514">
    <property type="entry name" value="Rabaptin_CC"/>
</dbReference>
<feature type="domain" description="FYVE-type" evidence="17">
    <location>
        <begin position="696"/>
        <end position="754"/>
    </location>
</feature>
<dbReference type="GO" id="GO:0005769">
    <property type="term" value="C:early endosome"/>
    <property type="evidence" value="ECO:0007669"/>
    <property type="project" value="UniProtKB-SubCell"/>
</dbReference>
<sequence>MRKAQEDAQILKSVVVPLETEIKILKAKLETVQAKLTTSENKLASYMKKDGKGQESEPVTGRASPSLPDLESIPDLNEKVEKLYSYLKAEKAARTDLEMYVTVLSTQKGVVQEEADKVSEELQEVCRLLEEEKQSHEALKQTWQMANDQFLESQRLMMMDLRRMEGVLTTEQQRQIAELQQKDEEREAQEKKVKRLEEKREKQEKEEQERRKLSQSRQEERERLKSESSSGSPVHHYTQSSSTVSATSGVKKSSSSSEISRGLENGVFLDSGIHPDCRSLNDADGVSRGSQESIEGMTAVRISPEKVLNLPSLSAAQMKAITDPNPESEAHKSLLASHKSKPGGLKVNYDGKRLVSEREWALLQEEMRSAREKLGRPCSMCSNYEAQLQSVQEKMKEGQAELKRSQKALATEQQTSQNLLKYQAELEDALKTKAEEANTQISSLTTKLQECEKYVKDFREQMSTVHLQLQDHCKSLADDRGEVQKELLSLQEENDKLVDKYSKTAQQLQNEDINLPNNLEEMQLLLLKYREEIISAKVAKEHAEETMRAQVAFLKSQVTGEQQERVTLEEALTQEISSLQAQVDEVDNAKKELEQEATKRAEAETKLRETESLLKASQTKSKAFIFKMQEKLEDVDRKRSKFESENAGLRGKIQSLQVDLDNSEAVQRDFVKLSQSLQIQLEKIRQAENEVRWQHEDDVDDCSNCKQPFTVTRRKHHCRHCGKIFCAECTTKSVNSGPNFRPAKVCDVCHTILVKDATPYFSTEPPATPD</sequence>
<feature type="region of interest" description="Disordered" evidence="16">
    <location>
        <begin position="45"/>
        <end position="72"/>
    </location>
</feature>
<dbReference type="PANTHER" id="PTHR31179:SF7">
    <property type="entry name" value="FYVE-TYPE DOMAIN-CONTAINING PROTEIN"/>
    <property type="match status" value="1"/>
</dbReference>
<accession>A0AAV4FLR9</accession>
<keyword evidence="9" id="KW-0967">Endosome</keyword>
<feature type="coiled-coil region" evidence="15">
    <location>
        <begin position="569"/>
        <end position="645"/>
    </location>
</feature>
<keyword evidence="11" id="KW-0862">Zinc</keyword>
<evidence type="ECO:0000256" key="11">
    <source>
        <dbReference type="ARBA" id="ARBA00022833"/>
    </source>
</evidence>
<dbReference type="GO" id="GO:0008270">
    <property type="term" value="F:zinc ion binding"/>
    <property type="evidence" value="ECO:0007669"/>
    <property type="project" value="UniProtKB-KW"/>
</dbReference>
<proteinExistence type="inferred from homology"/>
<evidence type="ECO:0000256" key="9">
    <source>
        <dbReference type="ARBA" id="ARBA00022753"/>
    </source>
</evidence>
<dbReference type="GO" id="GO:0006897">
    <property type="term" value="P:endocytosis"/>
    <property type="evidence" value="ECO:0007669"/>
    <property type="project" value="UniProtKB-KW"/>
</dbReference>
<dbReference type="SMART" id="SM00064">
    <property type="entry name" value="FYVE"/>
    <property type="match status" value="1"/>
</dbReference>
<evidence type="ECO:0000256" key="15">
    <source>
        <dbReference type="SAM" id="Coils"/>
    </source>
</evidence>
<dbReference type="Proteomes" id="UP000762676">
    <property type="component" value="Unassembled WGS sequence"/>
</dbReference>
<dbReference type="GO" id="GO:0005096">
    <property type="term" value="F:GTPase activator activity"/>
    <property type="evidence" value="ECO:0007669"/>
    <property type="project" value="InterPro"/>
</dbReference>
<gene>
    <name evidence="18" type="ORF">ElyMa_002152600</name>
</gene>
<dbReference type="InterPro" id="IPR003914">
    <property type="entry name" value="Rabaptin"/>
</dbReference>
<dbReference type="InterPro" id="IPR013083">
    <property type="entry name" value="Znf_RING/FYVE/PHD"/>
</dbReference>
<feature type="compositionally biased region" description="Low complexity" evidence="16">
    <location>
        <begin position="240"/>
        <end position="257"/>
    </location>
</feature>
<evidence type="ECO:0000256" key="13">
    <source>
        <dbReference type="ARBA" id="ARBA00023054"/>
    </source>
</evidence>
<dbReference type="Gene3D" id="3.30.40.10">
    <property type="entry name" value="Zinc/RING finger domain, C3HC4 (zinc finger)"/>
    <property type="match status" value="1"/>
</dbReference>
<feature type="region of interest" description="Disordered" evidence="16">
    <location>
        <begin position="178"/>
        <end position="260"/>
    </location>
</feature>
<keyword evidence="10 14" id="KW-0863">Zinc-finger</keyword>
<protein>
    <submittedName>
        <fullName evidence="18">Rab GTPase-binding effector protein 1-like</fullName>
    </submittedName>
</protein>